<reference evidence="5 6" key="1">
    <citation type="submission" date="2018-06" db="EMBL/GenBank/DDBJ databases">
        <authorList>
            <person name="Strepis N."/>
        </authorList>
    </citation>
    <scope>NUCLEOTIDE SEQUENCE [LARGE SCALE GENOMIC DNA]</scope>
    <source>
        <strain evidence="5">LUCI</strain>
    </source>
</reference>
<keyword evidence="2" id="KW-0274">FAD</keyword>
<dbReference type="GO" id="GO:0004854">
    <property type="term" value="F:xanthine dehydrogenase activity"/>
    <property type="evidence" value="ECO:0007669"/>
    <property type="project" value="InterPro"/>
</dbReference>
<dbReference type="Gene3D" id="3.30.43.10">
    <property type="entry name" value="Uridine Diphospho-n-acetylenolpyruvylglucosamine Reductase, domain 2"/>
    <property type="match status" value="1"/>
</dbReference>
<dbReference type="Gene3D" id="3.30.465.10">
    <property type="match status" value="1"/>
</dbReference>
<feature type="domain" description="FAD-binding PCMH-type" evidence="4">
    <location>
        <begin position="1"/>
        <end position="176"/>
    </location>
</feature>
<dbReference type="GO" id="GO:0071949">
    <property type="term" value="F:FAD binding"/>
    <property type="evidence" value="ECO:0007669"/>
    <property type="project" value="InterPro"/>
</dbReference>
<dbReference type="AlphaFoldDB" id="A0A498R226"/>
<dbReference type="PANTHER" id="PTHR42659">
    <property type="entry name" value="XANTHINE DEHYDROGENASE SUBUNIT C-RELATED"/>
    <property type="match status" value="1"/>
</dbReference>
<dbReference type="FunFam" id="3.30.465.10:FF:000017">
    <property type="entry name" value="Xanthine dehydrogenase, FAD binding subunit"/>
    <property type="match status" value="1"/>
</dbReference>
<dbReference type="NCBIfam" id="NF007427">
    <property type="entry name" value="PRK09971.1"/>
    <property type="match status" value="1"/>
</dbReference>
<dbReference type="SUPFAM" id="SSF56176">
    <property type="entry name" value="FAD-binding/transporter-associated domain-like"/>
    <property type="match status" value="1"/>
</dbReference>
<gene>
    <name evidence="5" type="ORF">LUCI_1912</name>
</gene>
<dbReference type="InterPro" id="IPR036683">
    <property type="entry name" value="CO_DH_flav_C_dom_sf"/>
</dbReference>
<proteinExistence type="predicted"/>
<dbReference type="NCBIfam" id="NF043083">
    <property type="entry name" value="XdhB_XDHase"/>
    <property type="match status" value="1"/>
</dbReference>
<dbReference type="InterPro" id="IPR016166">
    <property type="entry name" value="FAD-bd_PCMH"/>
</dbReference>
<evidence type="ECO:0000256" key="3">
    <source>
        <dbReference type="ARBA" id="ARBA00023002"/>
    </source>
</evidence>
<organism evidence="5 6">
    <name type="scientific">Lucifera butyrica</name>
    <dbReference type="NCBI Taxonomy" id="1351585"/>
    <lineage>
        <taxon>Bacteria</taxon>
        <taxon>Bacillati</taxon>
        <taxon>Bacillota</taxon>
        <taxon>Negativicutes</taxon>
        <taxon>Veillonellales</taxon>
        <taxon>Veillonellaceae</taxon>
        <taxon>Lucifera</taxon>
    </lineage>
</organism>
<dbReference type="InterPro" id="IPR051312">
    <property type="entry name" value="Diverse_Substr_Oxidored"/>
</dbReference>
<dbReference type="RefSeq" id="WP_122627616.1">
    <property type="nucleotide sequence ID" value="NZ_UPPP01000066.1"/>
</dbReference>
<keyword evidence="1" id="KW-0285">Flavoprotein</keyword>
<evidence type="ECO:0000259" key="4">
    <source>
        <dbReference type="PROSITE" id="PS51387"/>
    </source>
</evidence>
<dbReference type="Gene3D" id="3.30.390.50">
    <property type="entry name" value="CO dehydrogenase flavoprotein, C-terminal domain"/>
    <property type="match status" value="1"/>
</dbReference>
<dbReference type="Proteomes" id="UP000277811">
    <property type="component" value="Unassembled WGS sequence"/>
</dbReference>
<dbReference type="InterPro" id="IPR016167">
    <property type="entry name" value="FAD-bd_PCMH_sub1"/>
</dbReference>
<sequence length="293" mass="31824">MFDIINYEEAYSVGHTIELLQKHPNAKIIAGGTDILLHIREGKLPDAELISIHEVKELKGIIRQDDGTLVIGAVNTFTQLSGHPLIRQYLPFLGEAVNTVGGPQTRHAGTIGGNICNGATSADSAATLFALNTKLRIAGPDGVRISAIQDFYRGPGKVNLGREEILTAFLIAPEDYRGFGGHYIKYAMRNAMDIATLGCAVLCKKGAGNTVADFRLALSVAAPTPLRCIETEAAVKGKIYNDELVERVGQIAVTEVNPRTSWRASREYRLHLVTELSRRAFRTAFEKVGGNQV</sequence>
<dbReference type="PANTHER" id="PTHR42659:SF9">
    <property type="entry name" value="XANTHINE DEHYDROGENASE FAD-BINDING SUBUNIT XDHB-RELATED"/>
    <property type="match status" value="1"/>
</dbReference>
<dbReference type="SUPFAM" id="SSF55447">
    <property type="entry name" value="CO dehydrogenase flavoprotein C-terminal domain-like"/>
    <property type="match status" value="1"/>
</dbReference>
<dbReference type="SMART" id="SM01092">
    <property type="entry name" value="CO_deh_flav_C"/>
    <property type="match status" value="1"/>
</dbReference>
<dbReference type="InterPro" id="IPR036318">
    <property type="entry name" value="FAD-bd_PCMH-like_sf"/>
</dbReference>
<evidence type="ECO:0000313" key="6">
    <source>
        <dbReference type="Proteomes" id="UP000277811"/>
    </source>
</evidence>
<dbReference type="InterPro" id="IPR005107">
    <property type="entry name" value="CO_DH_flav_C"/>
</dbReference>
<name>A0A498R226_9FIRM</name>
<dbReference type="OrthoDB" id="9789842at2"/>
<dbReference type="InterPro" id="IPR050031">
    <property type="entry name" value="XdhB_XDHase"/>
</dbReference>
<protein>
    <recommendedName>
        <fullName evidence="4">FAD-binding PCMH-type domain-containing protein</fullName>
    </recommendedName>
</protein>
<accession>A0A498R226</accession>
<dbReference type="Pfam" id="PF03450">
    <property type="entry name" value="CO_deh_flav_C"/>
    <property type="match status" value="1"/>
</dbReference>
<evidence type="ECO:0000313" key="5">
    <source>
        <dbReference type="EMBL" id="VBB06676.1"/>
    </source>
</evidence>
<dbReference type="InterPro" id="IPR016169">
    <property type="entry name" value="FAD-bd_PCMH_sub2"/>
</dbReference>
<keyword evidence="6" id="KW-1185">Reference proteome</keyword>
<evidence type="ECO:0000256" key="1">
    <source>
        <dbReference type="ARBA" id="ARBA00022630"/>
    </source>
</evidence>
<keyword evidence="3" id="KW-0560">Oxidoreductase</keyword>
<dbReference type="EMBL" id="UPPP01000066">
    <property type="protein sequence ID" value="VBB06676.1"/>
    <property type="molecule type" value="Genomic_DNA"/>
</dbReference>
<evidence type="ECO:0000256" key="2">
    <source>
        <dbReference type="ARBA" id="ARBA00022827"/>
    </source>
</evidence>
<dbReference type="PROSITE" id="PS51387">
    <property type="entry name" value="FAD_PCMH"/>
    <property type="match status" value="1"/>
</dbReference>
<dbReference type="Pfam" id="PF00941">
    <property type="entry name" value="FAD_binding_5"/>
    <property type="match status" value="1"/>
</dbReference>
<dbReference type="InterPro" id="IPR002346">
    <property type="entry name" value="Mopterin_DH_FAD-bd"/>
</dbReference>
<dbReference type="GO" id="GO:0002197">
    <property type="term" value="C:xanthine dehydrogenase complex"/>
    <property type="evidence" value="ECO:0007669"/>
    <property type="project" value="InterPro"/>
</dbReference>